<dbReference type="GO" id="GO:0003677">
    <property type="term" value="F:DNA binding"/>
    <property type="evidence" value="ECO:0007669"/>
    <property type="project" value="UniProtKB-KW"/>
</dbReference>
<evidence type="ECO:0000256" key="3">
    <source>
        <dbReference type="ARBA" id="ARBA00023125"/>
    </source>
</evidence>
<protein>
    <submittedName>
        <fullName evidence="7">ArgP/LysG family DNA-binding transcriptional regulator</fullName>
    </submittedName>
</protein>
<evidence type="ECO:0000256" key="5">
    <source>
        <dbReference type="ARBA" id="ARBA00023163"/>
    </source>
</evidence>
<comment type="caution">
    <text evidence="7">The sequence shown here is derived from an EMBL/GenBank/DDBJ whole genome shotgun (WGS) entry which is preliminary data.</text>
</comment>
<keyword evidence="2" id="KW-0805">Transcription regulation</keyword>
<comment type="similarity">
    <text evidence="1">Belongs to the LysR transcriptional regulatory family.</text>
</comment>
<dbReference type="InterPro" id="IPR050176">
    <property type="entry name" value="LTTR"/>
</dbReference>
<dbReference type="Proteomes" id="UP000237061">
    <property type="component" value="Unassembled WGS sequence"/>
</dbReference>
<dbReference type="AlphaFoldDB" id="A0A2S3ZYP3"/>
<dbReference type="Pfam" id="PF00126">
    <property type="entry name" value="HTH_1"/>
    <property type="match status" value="1"/>
</dbReference>
<evidence type="ECO:0000256" key="1">
    <source>
        <dbReference type="ARBA" id="ARBA00009437"/>
    </source>
</evidence>
<gene>
    <name evidence="7" type="ORF">CVS27_07760</name>
</gene>
<dbReference type="SUPFAM" id="SSF53850">
    <property type="entry name" value="Periplasmic binding protein-like II"/>
    <property type="match status" value="1"/>
</dbReference>
<dbReference type="NCBIfam" id="NF009888">
    <property type="entry name" value="PRK13348.1"/>
    <property type="match status" value="1"/>
</dbReference>
<sequence>MAFQTEQLRTFLAVLDLGTFDAAAGHLHVTASAISQRIKAMEQAAGRVLLQRTTPVTPTAAGAVVHKLARQLRQLEADAAAELGMTGANQSAIAVVVNADSLATWFMDALAAVPPTEHMTFEIVRADEHHSVNLLRSGEVMAAVTASAEPAQGCSVVPLGAMNYRAVASADFMRHWFPQGFCAELLAAAPAVQFDRSDTLQSNFFAAITGNPLSGAEHFIPDTIQFARAVELGLGWGLMPEAHCRAGLDSGALLELVPGHVSSIKLYWQRWKINSAALDMLSHAVRTTAAAALDPGAALRRPSASTQGSTP</sequence>
<dbReference type="GO" id="GO:0003700">
    <property type="term" value="F:DNA-binding transcription factor activity"/>
    <property type="evidence" value="ECO:0007669"/>
    <property type="project" value="InterPro"/>
</dbReference>
<dbReference type="PANTHER" id="PTHR30579:SF2">
    <property type="entry name" value="HTH-TYPE TRANSCRIPTIONAL REGULATOR ARGP"/>
    <property type="match status" value="1"/>
</dbReference>
<dbReference type="InterPro" id="IPR000847">
    <property type="entry name" value="LysR_HTH_N"/>
</dbReference>
<evidence type="ECO:0000256" key="2">
    <source>
        <dbReference type="ARBA" id="ARBA00023015"/>
    </source>
</evidence>
<feature type="domain" description="HTH lysR-type" evidence="6">
    <location>
        <begin position="3"/>
        <end position="59"/>
    </location>
</feature>
<dbReference type="InterPro" id="IPR017685">
    <property type="entry name" value="ArgP"/>
</dbReference>
<dbReference type="PROSITE" id="PS50931">
    <property type="entry name" value="HTH_LYSR"/>
    <property type="match status" value="1"/>
</dbReference>
<dbReference type="InterPro" id="IPR036390">
    <property type="entry name" value="WH_DNA-bd_sf"/>
</dbReference>
<dbReference type="PANTHER" id="PTHR30579">
    <property type="entry name" value="TRANSCRIPTIONAL REGULATOR"/>
    <property type="match status" value="1"/>
</dbReference>
<proteinExistence type="inferred from homology"/>
<dbReference type="InterPro" id="IPR005119">
    <property type="entry name" value="LysR_subst-bd"/>
</dbReference>
<dbReference type="NCBIfam" id="TIGR03298">
    <property type="entry name" value="argP"/>
    <property type="match status" value="1"/>
</dbReference>
<keyword evidence="4" id="KW-0010">Activator</keyword>
<dbReference type="Pfam" id="PF03466">
    <property type="entry name" value="LysR_substrate"/>
    <property type="match status" value="1"/>
</dbReference>
<keyword evidence="8" id="KW-1185">Reference proteome</keyword>
<evidence type="ECO:0000259" key="6">
    <source>
        <dbReference type="PROSITE" id="PS50931"/>
    </source>
</evidence>
<dbReference type="Gene3D" id="3.40.190.290">
    <property type="match status" value="1"/>
</dbReference>
<organism evidence="7 8">
    <name type="scientific">Arthrobacter glacialis</name>
    <dbReference type="NCBI Taxonomy" id="1664"/>
    <lineage>
        <taxon>Bacteria</taxon>
        <taxon>Bacillati</taxon>
        <taxon>Actinomycetota</taxon>
        <taxon>Actinomycetes</taxon>
        <taxon>Micrococcales</taxon>
        <taxon>Micrococcaceae</taxon>
        <taxon>Arthrobacter</taxon>
    </lineage>
</organism>
<evidence type="ECO:0000313" key="8">
    <source>
        <dbReference type="Proteomes" id="UP000237061"/>
    </source>
</evidence>
<dbReference type="EMBL" id="PPXC01000005">
    <property type="protein sequence ID" value="POH74027.1"/>
    <property type="molecule type" value="Genomic_DNA"/>
</dbReference>
<keyword evidence="5" id="KW-0804">Transcription</keyword>
<dbReference type="SUPFAM" id="SSF46785">
    <property type="entry name" value="Winged helix' DNA-binding domain"/>
    <property type="match status" value="1"/>
</dbReference>
<accession>A0A2S3ZYP3</accession>
<evidence type="ECO:0000256" key="4">
    <source>
        <dbReference type="ARBA" id="ARBA00023159"/>
    </source>
</evidence>
<dbReference type="InterPro" id="IPR036388">
    <property type="entry name" value="WH-like_DNA-bd_sf"/>
</dbReference>
<keyword evidence="3 7" id="KW-0238">DNA-binding</keyword>
<dbReference type="Gene3D" id="1.10.10.10">
    <property type="entry name" value="Winged helix-like DNA-binding domain superfamily/Winged helix DNA-binding domain"/>
    <property type="match status" value="1"/>
</dbReference>
<dbReference type="NCBIfam" id="NF002964">
    <property type="entry name" value="PRK03635.1"/>
    <property type="match status" value="1"/>
</dbReference>
<evidence type="ECO:0000313" key="7">
    <source>
        <dbReference type="EMBL" id="POH74027.1"/>
    </source>
</evidence>
<name>A0A2S3ZYP3_ARTGL</name>
<reference evidence="7 8" key="1">
    <citation type="submission" date="2018-01" db="EMBL/GenBank/DDBJ databases">
        <title>Arthrobacter sp. nov., from glaciers in China.</title>
        <authorList>
            <person name="Liu Q."/>
            <person name="Xin Y.-H."/>
        </authorList>
    </citation>
    <scope>NUCLEOTIDE SEQUENCE [LARGE SCALE GENOMIC DNA]</scope>
    <source>
        <strain evidence="7 8">HLT2-12-2</strain>
    </source>
</reference>